<evidence type="ECO:0000259" key="1">
    <source>
        <dbReference type="Pfam" id="PF20670"/>
    </source>
</evidence>
<name>A0A0A2CA28_PROMR</name>
<dbReference type="EMBL" id="JNAX01000005">
    <property type="protein sequence ID" value="KGG21740.1"/>
    <property type="molecule type" value="Genomic_DNA"/>
</dbReference>
<accession>A0A0A2CA28</accession>
<organism evidence="2 3">
    <name type="scientific">Prochlorococcus marinus str. PAC1</name>
    <dbReference type="NCBI Taxonomy" id="59924"/>
    <lineage>
        <taxon>Bacteria</taxon>
        <taxon>Bacillati</taxon>
        <taxon>Cyanobacteriota</taxon>
        <taxon>Cyanophyceae</taxon>
        <taxon>Synechococcales</taxon>
        <taxon>Prochlorococcaceae</taxon>
        <taxon>Prochlorococcus</taxon>
    </lineage>
</organism>
<proteinExistence type="predicted"/>
<evidence type="ECO:0000313" key="2">
    <source>
        <dbReference type="EMBL" id="KGG21740.1"/>
    </source>
</evidence>
<sequence length="243" mass="28346">MRQKFFFFLISILIIFTYTRPSLAESNLDRNNFQPSKLYERKLIWPDWRFPSSIKRPGLKDDLIYPDWFEGVWDVTSEIESDQNQEPILHSAKFIHNTSGDLIADREYNTKSYALSTKTGGFLSVKNDPKSPNRQFAQLTEDRYLETKIIGRLQEKIDNNIFITDELILQILHTPEFSRVSQVETLTEFKKCGSTQINKINMSDLNICGEQFQAIYNQPGQNLISLPIKIEKSKLILRKTNDD</sequence>
<feature type="domain" description="DUF6816" evidence="1">
    <location>
        <begin position="60"/>
        <end position="220"/>
    </location>
</feature>
<protein>
    <submittedName>
        <fullName evidence="2">Putative POLO box duplicated region</fullName>
    </submittedName>
</protein>
<dbReference type="Proteomes" id="UP000030392">
    <property type="component" value="Unassembled WGS sequence"/>
</dbReference>
<comment type="caution">
    <text evidence="2">The sequence shown here is derived from an EMBL/GenBank/DDBJ whole genome shotgun (WGS) entry which is preliminary data.</text>
</comment>
<gene>
    <name evidence="2" type="ORF">EV03_0479</name>
</gene>
<dbReference type="Pfam" id="PF20670">
    <property type="entry name" value="DUF6816"/>
    <property type="match status" value="1"/>
</dbReference>
<reference evidence="3" key="1">
    <citation type="journal article" date="2014" name="Sci. Data">
        <title>Genomes of diverse isolates of the marine cyanobacterium Prochlorococcus.</title>
        <authorList>
            <person name="Biller S."/>
            <person name="Berube P."/>
            <person name="Thompson J."/>
            <person name="Kelly L."/>
            <person name="Roggensack S."/>
            <person name="Awad L."/>
            <person name="Roache-Johnson K."/>
            <person name="Ding H."/>
            <person name="Giovannoni S.J."/>
            <person name="Moore L.R."/>
            <person name="Chisholm S.W."/>
        </authorList>
    </citation>
    <scope>NUCLEOTIDE SEQUENCE [LARGE SCALE GENOMIC DNA]</scope>
    <source>
        <strain evidence="3">PAC1</strain>
    </source>
</reference>
<dbReference type="AlphaFoldDB" id="A0A0A2CA28"/>
<dbReference type="InterPro" id="IPR049213">
    <property type="entry name" value="DUF6816"/>
</dbReference>
<evidence type="ECO:0000313" key="3">
    <source>
        <dbReference type="Proteomes" id="UP000030392"/>
    </source>
</evidence>